<feature type="binding site" evidence="7">
    <location>
        <position position="573"/>
    </location>
    <ligand>
        <name>cyanocob(III)alamin</name>
        <dbReference type="ChEBI" id="CHEBI:17439"/>
    </ligand>
</feature>
<evidence type="ECO:0000313" key="10">
    <source>
        <dbReference type="Ensembl" id="ENSEBUP00000002313.1"/>
    </source>
</evidence>
<evidence type="ECO:0000256" key="4">
    <source>
        <dbReference type="ARBA" id="ARBA00022525"/>
    </source>
</evidence>
<feature type="binding site" evidence="7">
    <location>
        <position position="373"/>
    </location>
    <ligand>
        <name>cyanocob(III)alamin</name>
        <dbReference type="ChEBI" id="CHEBI:17439"/>
    </ligand>
</feature>
<dbReference type="Gene3D" id="1.50.10.20">
    <property type="match status" value="2"/>
</dbReference>
<comment type="subcellular location">
    <subcellularLocation>
        <location evidence="1">Secreted</location>
    </subcellularLocation>
</comment>
<evidence type="ECO:0000313" key="11">
    <source>
        <dbReference type="Proteomes" id="UP000694388"/>
    </source>
</evidence>
<name>A0A8C4N6X5_EPTBU</name>
<feature type="chain" id="PRO_5034438680" description="Transcobalamin-like C-terminal domain-containing protein" evidence="8">
    <location>
        <begin position="21"/>
        <end position="575"/>
    </location>
</feature>
<dbReference type="GeneTree" id="ENSGT00530000063370"/>
<dbReference type="GO" id="GO:0006824">
    <property type="term" value="P:cobalt ion transport"/>
    <property type="evidence" value="ECO:0007669"/>
    <property type="project" value="UniProtKB-KW"/>
</dbReference>
<keyword evidence="4" id="KW-0964">Secreted</keyword>
<evidence type="ECO:0000256" key="7">
    <source>
        <dbReference type="PIRSR" id="PIRSR602157-1"/>
    </source>
</evidence>
<evidence type="ECO:0000259" key="9">
    <source>
        <dbReference type="Pfam" id="PF14478"/>
    </source>
</evidence>
<accession>A0A8C4N6X5</accession>
<keyword evidence="3" id="KW-0813">Transport</keyword>
<comment type="similarity">
    <text evidence="2">Belongs to the eukaryotic cobalamin transport proteins family.</text>
</comment>
<dbReference type="GO" id="GO:0015889">
    <property type="term" value="P:cobalamin transport"/>
    <property type="evidence" value="ECO:0007669"/>
    <property type="project" value="InterPro"/>
</dbReference>
<feature type="binding site" evidence="7">
    <location>
        <position position="425"/>
    </location>
    <ligand>
        <name>cyanocob(III)alamin</name>
        <dbReference type="ChEBI" id="CHEBI:17439"/>
    </ligand>
</feature>
<keyword evidence="11" id="KW-1185">Reference proteome</keyword>
<keyword evidence="5 8" id="KW-0732">Signal</keyword>
<feature type="domain" description="Transcobalamin-like C-terminal" evidence="9">
    <location>
        <begin position="494"/>
        <end position="571"/>
    </location>
</feature>
<dbReference type="Gene3D" id="2.170.130.30">
    <property type="match status" value="1"/>
</dbReference>
<dbReference type="Pfam" id="PF01122">
    <property type="entry name" value="Cobalamin_bind"/>
    <property type="match status" value="2"/>
</dbReference>
<evidence type="ECO:0000256" key="2">
    <source>
        <dbReference type="ARBA" id="ARBA00006449"/>
    </source>
</evidence>
<sequence length="575" mass="63266">MDLPAMSLLLFLCLPSALSSMEFCGPVPESVEAVHDLQKQLAQGVHDEMSLCSLEENPHTASAPHVSPSLLLAMRLASRHNKQTEKSALHMITAELARNWKKDEFCHSTTTGALGATVLAMLSSCEDPHKLQLKDSQLPSRKFNLLSSLRKKLQKERHNIECNGYPISHPFPLALGVLGLCIGGRMAPSEDHHLYLPDPLLVSHLVSYANTNAHSTDVDTLAMTYLSLTCLDLPPWKQHYTCLHQHRRQHHHLKPCDLLKCLQASCHMHRSMVCTQLGCVRSACENSKAGGDPSMNLANSSCQLPDAFRAVCNLRSDLSSRCSVHIPHPAFCTIEDTGGSGSYAQAGWGLSDARRILLQTILKAKGKNNELGNIYSTPFAIQALLADQEFTSELGNGQVDCAEAAQEVTNAWTRGELSQLGAKAQALVALEKKTYLDSASVDCLYNDNVFNLSCSDENGGPDNKGGDDSEEVNVQLIVQAFQRRNVYKTQVPVGSSLLELLHLAAKDQPQKFEFQTEDTDWGPFLVRVGDLTARPAHQEYWSLLGSDGKPLSLGIADYKFSQNENITLQFTTWLQ</sequence>
<proteinExistence type="inferred from homology"/>
<feature type="signal peptide" evidence="8">
    <location>
        <begin position="1"/>
        <end position="20"/>
    </location>
</feature>
<organism evidence="10 11">
    <name type="scientific">Eptatretus burgeri</name>
    <name type="common">Inshore hagfish</name>
    <dbReference type="NCBI Taxonomy" id="7764"/>
    <lineage>
        <taxon>Eukaryota</taxon>
        <taxon>Metazoa</taxon>
        <taxon>Chordata</taxon>
        <taxon>Craniata</taxon>
        <taxon>Vertebrata</taxon>
        <taxon>Cyclostomata</taxon>
        <taxon>Myxini</taxon>
        <taxon>Myxiniformes</taxon>
        <taxon>Myxinidae</taxon>
        <taxon>Eptatretinae</taxon>
        <taxon>Eptatretus</taxon>
    </lineage>
</organism>
<dbReference type="PANTHER" id="PTHR10559:SF18">
    <property type="entry name" value="TRANSCOBALAMIN II"/>
    <property type="match status" value="1"/>
</dbReference>
<evidence type="ECO:0000256" key="3">
    <source>
        <dbReference type="ARBA" id="ARBA00022426"/>
    </source>
</evidence>
<dbReference type="Pfam" id="PF14478">
    <property type="entry name" value="DUF4430"/>
    <property type="match status" value="1"/>
</dbReference>
<dbReference type="GO" id="GO:0005615">
    <property type="term" value="C:extracellular space"/>
    <property type="evidence" value="ECO:0007669"/>
    <property type="project" value="TreeGrafter"/>
</dbReference>
<reference evidence="10" key="2">
    <citation type="submission" date="2025-09" db="UniProtKB">
        <authorList>
            <consortium name="Ensembl"/>
        </authorList>
    </citation>
    <scope>IDENTIFICATION</scope>
</reference>
<keyword evidence="3" id="KW-0406">Ion transport</keyword>
<protein>
    <recommendedName>
        <fullName evidence="9">Transcobalamin-like C-terminal domain-containing protein</fullName>
    </recommendedName>
</protein>
<evidence type="ECO:0000256" key="8">
    <source>
        <dbReference type="SAM" id="SignalP"/>
    </source>
</evidence>
<feature type="binding site" evidence="7">
    <location>
        <begin position="541"/>
        <end position="543"/>
    </location>
    <ligand>
        <name>cyanocob(III)alamin</name>
        <dbReference type="ChEBI" id="CHEBI:17439"/>
    </ligand>
</feature>
<keyword evidence="3" id="KW-0171">Cobalt transport</keyword>
<dbReference type="InterPro" id="IPR002157">
    <property type="entry name" value="Cbl-bd_prot"/>
</dbReference>
<reference evidence="10" key="1">
    <citation type="submission" date="2025-08" db="UniProtKB">
        <authorList>
            <consortium name="Ensembl"/>
        </authorList>
    </citation>
    <scope>IDENTIFICATION</scope>
</reference>
<dbReference type="Ensembl" id="ENSEBUT00000002664.1">
    <property type="protein sequence ID" value="ENSEBUP00000002313.1"/>
    <property type="gene ID" value="ENSEBUG00000001811.1"/>
</dbReference>
<dbReference type="InterPro" id="IPR051588">
    <property type="entry name" value="Cobalamin_Transport"/>
</dbReference>
<dbReference type="PANTHER" id="PTHR10559">
    <property type="entry name" value="TRANSCOBALAMIN-1/GASTRIC INTRINSIC FACTOR"/>
    <property type="match status" value="1"/>
</dbReference>
<feature type="binding site" evidence="7">
    <location>
        <position position="551"/>
    </location>
    <ligand>
        <name>cyanocob(III)alamin</name>
        <dbReference type="ChEBI" id="CHEBI:17439"/>
    </ligand>
</feature>
<dbReference type="AlphaFoldDB" id="A0A8C4N6X5"/>
<dbReference type="InterPro" id="IPR027954">
    <property type="entry name" value="Transcobalamin-like_C"/>
</dbReference>
<dbReference type="GO" id="GO:0031419">
    <property type="term" value="F:cobalamin binding"/>
    <property type="evidence" value="ECO:0007669"/>
    <property type="project" value="InterPro"/>
</dbReference>
<evidence type="ECO:0000256" key="1">
    <source>
        <dbReference type="ARBA" id="ARBA00004613"/>
    </source>
</evidence>
<keyword evidence="6 7" id="KW-0170">Cobalt</keyword>
<evidence type="ECO:0000256" key="6">
    <source>
        <dbReference type="ARBA" id="ARBA00023285"/>
    </source>
</evidence>
<dbReference type="Proteomes" id="UP000694388">
    <property type="component" value="Unplaced"/>
</dbReference>
<evidence type="ECO:0000256" key="5">
    <source>
        <dbReference type="ARBA" id="ARBA00022729"/>
    </source>
</evidence>